<dbReference type="Gene3D" id="1.20.1560.10">
    <property type="entry name" value="ABC transporter type 1, transmembrane domain"/>
    <property type="match status" value="1"/>
</dbReference>
<name>A0AAV3ZWH2_9GAST</name>
<dbReference type="GO" id="GO:0140359">
    <property type="term" value="F:ABC-type transporter activity"/>
    <property type="evidence" value="ECO:0007669"/>
    <property type="project" value="InterPro"/>
</dbReference>
<dbReference type="InterPro" id="IPR050173">
    <property type="entry name" value="ABC_transporter_C-like"/>
</dbReference>
<dbReference type="PANTHER" id="PTHR24223">
    <property type="entry name" value="ATP-BINDING CASSETTE SUB-FAMILY C"/>
    <property type="match status" value="1"/>
</dbReference>
<dbReference type="PROSITE" id="PS50929">
    <property type="entry name" value="ABC_TM1F"/>
    <property type="match status" value="1"/>
</dbReference>
<keyword evidence="5 7" id="KW-1133">Transmembrane helix</keyword>
<keyword evidence="6 7" id="KW-0472">Membrane</keyword>
<proteinExistence type="predicted"/>
<keyword evidence="3" id="KW-0547">Nucleotide-binding</keyword>
<reference evidence="9 10" key="1">
    <citation type="journal article" date="2021" name="Elife">
        <title>Chloroplast acquisition without the gene transfer in kleptoplastic sea slugs, Plakobranchus ocellatus.</title>
        <authorList>
            <person name="Maeda T."/>
            <person name="Takahashi S."/>
            <person name="Yoshida T."/>
            <person name="Shimamura S."/>
            <person name="Takaki Y."/>
            <person name="Nagai Y."/>
            <person name="Toyoda A."/>
            <person name="Suzuki Y."/>
            <person name="Arimoto A."/>
            <person name="Ishii H."/>
            <person name="Satoh N."/>
            <person name="Nishiyama T."/>
            <person name="Hasebe M."/>
            <person name="Maruyama T."/>
            <person name="Minagawa J."/>
            <person name="Obokata J."/>
            <person name="Shigenobu S."/>
        </authorList>
    </citation>
    <scope>NUCLEOTIDE SEQUENCE [LARGE SCALE GENOMIC DNA]</scope>
</reference>
<evidence type="ECO:0000256" key="7">
    <source>
        <dbReference type="SAM" id="Phobius"/>
    </source>
</evidence>
<comment type="caution">
    <text evidence="9">The sequence shown here is derived from an EMBL/GenBank/DDBJ whole genome shotgun (WGS) entry which is preliminary data.</text>
</comment>
<dbReference type="InterPro" id="IPR011527">
    <property type="entry name" value="ABC1_TM_dom"/>
</dbReference>
<evidence type="ECO:0000313" key="10">
    <source>
        <dbReference type="Proteomes" id="UP000735302"/>
    </source>
</evidence>
<evidence type="ECO:0000256" key="4">
    <source>
        <dbReference type="ARBA" id="ARBA00022840"/>
    </source>
</evidence>
<gene>
    <name evidence="9" type="ORF">PoB_002570300</name>
</gene>
<dbReference type="AlphaFoldDB" id="A0AAV3ZWH2"/>
<protein>
    <submittedName>
        <fullName evidence="9">Multidrug resistance-associated protein 5</fullName>
    </submittedName>
</protein>
<accession>A0AAV3ZWH2</accession>
<evidence type="ECO:0000256" key="3">
    <source>
        <dbReference type="ARBA" id="ARBA00022741"/>
    </source>
</evidence>
<dbReference type="SUPFAM" id="SSF90123">
    <property type="entry name" value="ABC transporter transmembrane region"/>
    <property type="match status" value="1"/>
</dbReference>
<keyword evidence="2 7" id="KW-0812">Transmembrane</keyword>
<keyword evidence="4" id="KW-0067">ATP-binding</keyword>
<evidence type="ECO:0000256" key="2">
    <source>
        <dbReference type="ARBA" id="ARBA00022692"/>
    </source>
</evidence>
<evidence type="ECO:0000256" key="1">
    <source>
        <dbReference type="ARBA" id="ARBA00022448"/>
    </source>
</evidence>
<organism evidence="9 10">
    <name type="scientific">Plakobranchus ocellatus</name>
    <dbReference type="NCBI Taxonomy" id="259542"/>
    <lineage>
        <taxon>Eukaryota</taxon>
        <taxon>Metazoa</taxon>
        <taxon>Spiralia</taxon>
        <taxon>Lophotrochozoa</taxon>
        <taxon>Mollusca</taxon>
        <taxon>Gastropoda</taxon>
        <taxon>Heterobranchia</taxon>
        <taxon>Euthyneura</taxon>
        <taxon>Panpulmonata</taxon>
        <taxon>Sacoglossa</taxon>
        <taxon>Placobranchoidea</taxon>
        <taxon>Plakobranchidae</taxon>
        <taxon>Plakobranchus</taxon>
    </lineage>
</organism>
<dbReference type="GO" id="GO:0005524">
    <property type="term" value="F:ATP binding"/>
    <property type="evidence" value="ECO:0007669"/>
    <property type="project" value="UniProtKB-KW"/>
</dbReference>
<dbReference type="EMBL" id="BLXT01002949">
    <property type="protein sequence ID" value="GFN99197.1"/>
    <property type="molecule type" value="Genomic_DNA"/>
</dbReference>
<evidence type="ECO:0000256" key="6">
    <source>
        <dbReference type="ARBA" id="ARBA00023136"/>
    </source>
</evidence>
<feature type="transmembrane region" description="Helical" evidence="7">
    <location>
        <begin position="58"/>
        <end position="77"/>
    </location>
</feature>
<sequence>MKFFDMTPIGIVLNRFSADLDEIDVRLPYNCEMFLQNIFLVLSALALISVVFPWDLLAIAPLVAVFLVLAFMFAPVLQRLKFMDNITRSPYLSHLAASVEGIATVSSFRQGQRFYLR</sequence>
<evidence type="ECO:0000313" key="9">
    <source>
        <dbReference type="EMBL" id="GFN99197.1"/>
    </source>
</evidence>
<feature type="transmembrane region" description="Helical" evidence="7">
    <location>
        <begin position="34"/>
        <end position="52"/>
    </location>
</feature>
<dbReference type="PANTHER" id="PTHR24223:SF196">
    <property type="entry name" value="ATP-BINDING CASSETTE SUB-FAMILY C MEMBER 5"/>
    <property type="match status" value="1"/>
</dbReference>
<keyword evidence="10" id="KW-1185">Reference proteome</keyword>
<dbReference type="Proteomes" id="UP000735302">
    <property type="component" value="Unassembled WGS sequence"/>
</dbReference>
<evidence type="ECO:0000259" key="8">
    <source>
        <dbReference type="PROSITE" id="PS50929"/>
    </source>
</evidence>
<dbReference type="GO" id="GO:0016020">
    <property type="term" value="C:membrane"/>
    <property type="evidence" value="ECO:0007669"/>
    <property type="project" value="InterPro"/>
</dbReference>
<evidence type="ECO:0000256" key="5">
    <source>
        <dbReference type="ARBA" id="ARBA00022989"/>
    </source>
</evidence>
<feature type="domain" description="ABC transmembrane type-1" evidence="8">
    <location>
        <begin position="1"/>
        <end position="117"/>
    </location>
</feature>
<keyword evidence="1" id="KW-0813">Transport</keyword>
<dbReference type="InterPro" id="IPR036640">
    <property type="entry name" value="ABC1_TM_sf"/>
</dbReference>
<dbReference type="Pfam" id="PF00664">
    <property type="entry name" value="ABC_membrane"/>
    <property type="match status" value="1"/>
</dbReference>